<dbReference type="Gene3D" id="3.30.450.40">
    <property type="match status" value="1"/>
</dbReference>
<dbReference type="InterPro" id="IPR036390">
    <property type="entry name" value="WH_DNA-bd_sf"/>
</dbReference>
<accession>A0A0P0RQB7</accession>
<keyword evidence="3" id="KW-0804">Transcription</keyword>
<feature type="domain" description="HTH iclR-type" evidence="4">
    <location>
        <begin position="12"/>
        <end position="75"/>
    </location>
</feature>
<dbReference type="EMBL" id="CP012748">
    <property type="protein sequence ID" value="ALL71132.1"/>
    <property type="molecule type" value="Genomic_DNA"/>
</dbReference>
<dbReference type="Pfam" id="PF09339">
    <property type="entry name" value="HTH_IclR"/>
    <property type="match status" value="1"/>
</dbReference>
<dbReference type="PROSITE" id="PS51078">
    <property type="entry name" value="ICLR_ED"/>
    <property type="match status" value="1"/>
</dbReference>
<dbReference type="AlphaFoldDB" id="A0A0P0RQB7"/>
<dbReference type="GO" id="GO:0045892">
    <property type="term" value="P:negative regulation of DNA-templated transcription"/>
    <property type="evidence" value="ECO:0007669"/>
    <property type="project" value="TreeGrafter"/>
</dbReference>
<name>A0A0P0RQB7_9BURK</name>
<dbReference type="SMART" id="SM00346">
    <property type="entry name" value="HTH_ICLR"/>
    <property type="match status" value="1"/>
</dbReference>
<feature type="domain" description="IclR-ED" evidence="5">
    <location>
        <begin position="76"/>
        <end position="258"/>
    </location>
</feature>
<dbReference type="SUPFAM" id="SSF46785">
    <property type="entry name" value="Winged helix' DNA-binding domain"/>
    <property type="match status" value="1"/>
</dbReference>
<evidence type="ECO:0000313" key="6">
    <source>
        <dbReference type="EMBL" id="ALL71132.1"/>
    </source>
</evidence>
<keyword evidence="6" id="KW-0614">Plasmid</keyword>
<gene>
    <name evidence="6" type="ORF">K788_0002043</name>
</gene>
<dbReference type="Pfam" id="PF01614">
    <property type="entry name" value="IclR_C"/>
    <property type="match status" value="1"/>
</dbReference>
<dbReference type="InterPro" id="IPR014757">
    <property type="entry name" value="Tscrpt_reg_IclR_C"/>
</dbReference>
<dbReference type="PANTHER" id="PTHR30136">
    <property type="entry name" value="HELIX-TURN-HELIX TRANSCRIPTIONAL REGULATOR, ICLR FAMILY"/>
    <property type="match status" value="1"/>
</dbReference>
<protein>
    <submittedName>
        <fullName evidence="6">Transcriptional regulator, IclR family</fullName>
    </submittedName>
</protein>
<evidence type="ECO:0000313" key="7">
    <source>
        <dbReference type="Proteomes" id="UP000019146"/>
    </source>
</evidence>
<dbReference type="SUPFAM" id="SSF55781">
    <property type="entry name" value="GAF domain-like"/>
    <property type="match status" value="1"/>
</dbReference>
<organism evidence="6 7">
    <name type="scientific">Paraburkholderia caribensis MBA4</name>
    <dbReference type="NCBI Taxonomy" id="1323664"/>
    <lineage>
        <taxon>Bacteria</taxon>
        <taxon>Pseudomonadati</taxon>
        <taxon>Pseudomonadota</taxon>
        <taxon>Betaproteobacteria</taxon>
        <taxon>Burkholderiales</taxon>
        <taxon>Burkholderiaceae</taxon>
        <taxon>Paraburkholderia</taxon>
    </lineage>
</organism>
<evidence type="ECO:0000256" key="1">
    <source>
        <dbReference type="ARBA" id="ARBA00023015"/>
    </source>
</evidence>
<evidence type="ECO:0000256" key="3">
    <source>
        <dbReference type="ARBA" id="ARBA00023163"/>
    </source>
</evidence>
<dbReference type="GeneID" id="69974524"/>
<sequence length="258" mass="28352">MMNTDISPIPGAQSAHRVLGLLTLLAQNHEAGIKLSELVSLSGLDRATAYRLVSTLVQTLYADRDEVTKRYRLGIRAMQVGLAAMSRVPLLELVRHSLHSLARTTEDTVFLVVRNGDYAHCIHVEHGPFPIRVVTMLVGNIRLLGLGTAGRALLATMDDAEFDALFMRHRTEFEQKGVTRAALRKSIAQTRQNGFSVEHDLVVEGVSAVGVSFVITDGSYAAISIAGLRSRMDAKRRQWMAGLVRDEMGKLGFEVSRS</sequence>
<dbReference type="GO" id="GO:0003700">
    <property type="term" value="F:DNA-binding transcription factor activity"/>
    <property type="evidence" value="ECO:0007669"/>
    <property type="project" value="TreeGrafter"/>
</dbReference>
<dbReference type="InterPro" id="IPR005471">
    <property type="entry name" value="Tscrpt_reg_IclR_N"/>
</dbReference>
<reference evidence="6 7" key="1">
    <citation type="journal article" date="2014" name="Genome Announc.">
        <title>Draft Genome Sequence of the Haloacid-Degrading Burkholderia caribensis Strain MBA4.</title>
        <authorList>
            <person name="Pan Y."/>
            <person name="Kong K.F."/>
            <person name="Tsang J.S."/>
        </authorList>
    </citation>
    <scope>NUCLEOTIDE SEQUENCE [LARGE SCALE GENOMIC DNA]</scope>
    <source>
        <strain evidence="6 7">MBA4</strain>
        <plasmid evidence="7">Plasmid</plasmid>
    </source>
</reference>
<keyword evidence="1" id="KW-0805">Transcription regulation</keyword>
<dbReference type="Proteomes" id="UP000019146">
    <property type="component" value="Plasmid unnamed"/>
</dbReference>
<dbReference type="GO" id="GO:0003677">
    <property type="term" value="F:DNA binding"/>
    <property type="evidence" value="ECO:0007669"/>
    <property type="project" value="UniProtKB-KW"/>
</dbReference>
<dbReference type="InterPro" id="IPR036388">
    <property type="entry name" value="WH-like_DNA-bd_sf"/>
</dbReference>
<keyword evidence="2" id="KW-0238">DNA-binding</keyword>
<dbReference type="RefSeq" id="WP_057176775.1">
    <property type="nucleotide sequence ID" value="NZ_CP012748.1"/>
</dbReference>
<dbReference type="InterPro" id="IPR050707">
    <property type="entry name" value="HTH_MetabolicPath_Reg"/>
</dbReference>
<dbReference type="PROSITE" id="PS51077">
    <property type="entry name" value="HTH_ICLR"/>
    <property type="match status" value="1"/>
</dbReference>
<proteinExistence type="predicted"/>
<dbReference type="KEGG" id="bcai:K788_0002043"/>
<dbReference type="PANTHER" id="PTHR30136:SF39">
    <property type="entry name" value="TRANSCRIPTIONAL REGULATORY PROTEIN"/>
    <property type="match status" value="1"/>
</dbReference>
<dbReference type="Gene3D" id="1.10.10.10">
    <property type="entry name" value="Winged helix-like DNA-binding domain superfamily/Winged helix DNA-binding domain"/>
    <property type="match status" value="1"/>
</dbReference>
<dbReference type="InterPro" id="IPR029016">
    <property type="entry name" value="GAF-like_dom_sf"/>
</dbReference>
<geneLocation type="plasmid" evidence="7"/>
<evidence type="ECO:0000259" key="5">
    <source>
        <dbReference type="PROSITE" id="PS51078"/>
    </source>
</evidence>
<evidence type="ECO:0000256" key="2">
    <source>
        <dbReference type="ARBA" id="ARBA00023125"/>
    </source>
</evidence>
<evidence type="ECO:0000259" key="4">
    <source>
        <dbReference type="PROSITE" id="PS51077"/>
    </source>
</evidence>